<dbReference type="GO" id="GO:0140359">
    <property type="term" value="F:ABC-type transporter activity"/>
    <property type="evidence" value="ECO:0007669"/>
    <property type="project" value="InterPro"/>
</dbReference>
<protein>
    <submittedName>
        <fullName evidence="15">Bacteriocin ABC transporter</fullName>
    </submittedName>
</protein>
<comment type="subcellular location">
    <subcellularLocation>
        <location evidence="1">Cell membrane</location>
        <topology evidence="1">Multi-pass membrane protein</topology>
    </subcellularLocation>
</comment>
<sequence length="679" mass="80550">MVISLEYKFTIQKSENDCGIAVSTTLINYYHNKNFGIEEIKFDNSLNDEMLSLYDMEKLLNNYHIEFTSYKCDYEEFKNLDITNPLVLNTLNKEGNEHFIIIYKKRKNLFLVADSNLKDLTWVSEKDFKSIYQGFLSITKKIEEVKFKTKSIFNWFTFINKFKTEVLMLFLISIILNVLILITNNFLKIYMENVAIKENQSIKFLFLIFLIVFIIQNAVSYFINKIVFNIKSKVSKTIFLFYKKKLINLEIEKFNSNSKEEWMKKLEHINLLSEFIVKSTISFPLGLILFLMSSLFLILISPLILTIVIIQNIISISISIFLFYLLKEYKIKKERKLINFSYSYREILDGFEEIKYKNIEDEIKSVNYKNFNATLKETKHIFNLNNKAELFFSLLNKFFFYLIFYISIIYINQSKFTVPDLLFYTSISFYINIFFNQLTNFILDLQEIIIADKSLSFIFANSENKDSSIIVKEIKTIEAKNLYSYKSDKCALNNFNFIFNKNTFIYGKSGSGKTTLLKILSGHYKKYEGTLLINENINTNKVDIKSYRERNIYLGQYDYLFNGTVWNNIQQFKNKTDLKIVEDFKILEILERNNIDLNKKIYDNGANLSKGQRQIINFLSLFFTSKDLYLIDEPLSNVDKHTAYYLFKLFMEQKKNSLIIMCDHDIAYSRYFENRVEVI</sequence>
<dbReference type="GO" id="GO:0006508">
    <property type="term" value="P:proteolysis"/>
    <property type="evidence" value="ECO:0007669"/>
    <property type="project" value="InterPro"/>
</dbReference>
<evidence type="ECO:0000256" key="1">
    <source>
        <dbReference type="ARBA" id="ARBA00004651"/>
    </source>
</evidence>
<gene>
    <name evidence="15" type="ORF">SCANT_v1c07360</name>
</gene>
<evidence type="ECO:0000313" key="16">
    <source>
        <dbReference type="Proteomes" id="UP000063919"/>
    </source>
</evidence>
<dbReference type="GO" id="GO:0015031">
    <property type="term" value="P:protein transport"/>
    <property type="evidence" value="ECO:0007669"/>
    <property type="project" value="UniProtKB-KW"/>
</dbReference>
<dbReference type="PANTHER" id="PTHR24221:SF654">
    <property type="entry name" value="ATP-BINDING CASSETTE SUB-FAMILY B MEMBER 6"/>
    <property type="match status" value="1"/>
</dbReference>
<dbReference type="PROSITE" id="PS50893">
    <property type="entry name" value="ABC_TRANSPORTER_2"/>
    <property type="match status" value="1"/>
</dbReference>
<dbReference type="Proteomes" id="UP000063919">
    <property type="component" value="Chromosome"/>
</dbReference>
<dbReference type="PROSITE" id="PS50929">
    <property type="entry name" value="ABC_TM1F"/>
    <property type="match status" value="1"/>
</dbReference>
<dbReference type="InterPro" id="IPR005074">
    <property type="entry name" value="Peptidase_C39"/>
</dbReference>
<dbReference type="Gene3D" id="3.40.50.300">
    <property type="entry name" value="P-loop containing nucleotide triphosphate hydrolases"/>
    <property type="match status" value="1"/>
</dbReference>
<feature type="transmembrane region" description="Helical" evidence="11">
    <location>
        <begin position="304"/>
        <end position="326"/>
    </location>
</feature>
<keyword evidence="4" id="KW-0547">Nucleotide-binding</keyword>
<keyword evidence="5" id="KW-0645">Protease</keyword>
<evidence type="ECO:0000256" key="2">
    <source>
        <dbReference type="ARBA" id="ARBA00005417"/>
    </source>
</evidence>
<dbReference type="Pfam" id="PF00005">
    <property type="entry name" value="ABC_tran"/>
    <property type="match status" value="1"/>
</dbReference>
<keyword evidence="16" id="KW-1185">Reference proteome</keyword>
<feature type="domain" description="ABC transporter" evidence="12">
    <location>
        <begin position="477"/>
        <end position="678"/>
    </location>
</feature>
<evidence type="ECO:0000256" key="6">
    <source>
        <dbReference type="ARBA" id="ARBA00022840"/>
    </source>
</evidence>
<feature type="transmembrane region" description="Helical" evidence="11">
    <location>
        <begin position="390"/>
        <end position="411"/>
    </location>
</feature>
<dbReference type="GO" id="GO:0005886">
    <property type="term" value="C:plasma membrane"/>
    <property type="evidence" value="ECO:0007669"/>
    <property type="project" value="UniProtKB-SubCell"/>
</dbReference>
<dbReference type="AlphaFoldDB" id="A0A0M4JX55"/>
<evidence type="ECO:0000259" key="12">
    <source>
        <dbReference type="PROSITE" id="PS50893"/>
    </source>
</evidence>
<evidence type="ECO:0000313" key="15">
    <source>
        <dbReference type="EMBL" id="ALD66642.1"/>
    </source>
</evidence>
<evidence type="ECO:0000256" key="3">
    <source>
        <dbReference type="ARBA" id="ARBA00022692"/>
    </source>
</evidence>
<dbReference type="SUPFAM" id="SSF52540">
    <property type="entry name" value="P-loop containing nucleoside triphosphate hydrolases"/>
    <property type="match status" value="1"/>
</dbReference>
<keyword evidence="8 11" id="KW-1133">Transmembrane helix</keyword>
<keyword evidence="10" id="KW-0080">Bacteriocin transport</keyword>
<reference evidence="15 16" key="1">
    <citation type="journal article" date="2015" name="Genome Announc.">
        <title>Complete Genome Sequence of Spiroplasma cantharicola CC-1T (DSM 21588), a Bacterium Isolated from Soldier Beetle (Cantharis carolinus).</title>
        <authorList>
            <person name="Lo W.S."/>
            <person name="Liu P.Y."/>
            <person name="Kuo C.H."/>
        </authorList>
    </citation>
    <scope>NUCLEOTIDE SEQUENCE [LARGE SCALE GENOMIC DNA]</scope>
    <source>
        <strain evidence="15 16">CC-1</strain>
    </source>
</reference>
<dbReference type="InterPro" id="IPR027417">
    <property type="entry name" value="P-loop_NTPase"/>
</dbReference>
<dbReference type="STRING" id="362837.SCANT_v1c07360"/>
<evidence type="ECO:0000256" key="9">
    <source>
        <dbReference type="ARBA" id="ARBA00023136"/>
    </source>
</evidence>
<feature type="domain" description="ABC transmembrane type-1" evidence="13">
    <location>
        <begin position="167"/>
        <end position="447"/>
    </location>
</feature>
<dbReference type="GO" id="GO:0008234">
    <property type="term" value="F:cysteine-type peptidase activity"/>
    <property type="evidence" value="ECO:0007669"/>
    <property type="project" value="UniProtKB-KW"/>
</dbReference>
<dbReference type="PATRIC" id="fig|362837.3.peg.752"/>
<evidence type="ECO:0000256" key="5">
    <source>
        <dbReference type="ARBA" id="ARBA00022807"/>
    </source>
</evidence>
<organism evidence="15 16">
    <name type="scientific">Spiroplasma cantharicola</name>
    <dbReference type="NCBI Taxonomy" id="362837"/>
    <lineage>
        <taxon>Bacteria</taxon>
        <taxon>Bacillati</taxon>
        <taxon>Mycoplasmatota</taxon>
        <taxon>Mollicutes</taxon>
        <taxon>Entomoplasmatales</taxon>
        <taxon>Spiroplasmataceae</taxon>
        <taxon>Spiroplasma</taxon>
    </lineage>
</organism>
<evidence type="ECO:0000256" key="7">
    <source>
        <dbReference type="ARBA" id="ARBA00022927"/>
    </source>
</evidence>
<keyword evidence="7" id="KW-0813">Transport</keyword>
<dbReference type="InterPro" id="IPR011527">
    <property type="entry name" value="ABC1_TM_dom"/>
</dbReference>
<accession>A0A0M4JX55</accession>
<feature type="domain" description="Peptidase C39" evidence="14">
    <location>
        <begin position="12"/>
        <end position="139"/>
    </location>
</feature>
<feature type="transmembrane region" description="Helical" evidence="11">
    <location>
        <begin position="204"/>
        <end position="223"/>
    </location>
</feature>
<dbReference type="Gene3D" id="3.90.70.10">
    <property type="entry name" value="Cysteine proteinases"/>
    <property type="match status" value="1"/>
</dbReference>
<dbReference type="InterPro" id="IPR036640">
    <property type="entry name" value="ABC1_TM_sf"/>
</dbReference>
<feature type="transmembrane region" description="Helical" evidence="11">
    <location>
        <begin position="166"/>
        <end position="184"/>
    </location>
</feature>
<dbReference type="Pfam" id="PF03412">
    <property type="entry name" value="Peptidase_C39"/>
    <property type="match status" value="1"/>
</dbReference>
<dbReference type="SMART" id="SM00382">
    <property type="entry name" value="AAA"/>
    <property type="match status" value="1"/>
</dbReference>
<feature type="transmembrane region" description="Helical" evidence="11">
    <location>
        <begin position="275"/>
        <end position="298"/>
    </location>
</feature>
<proteinExistence type="inferred from homology"/>
<evidence type="ECO:0000256" key="4">
    <source>
        <dbReference type="ARBA" id="ARBA00022741"/>
    </source>
</evidence>
<evidence type="ECO:0000256" key="10">
    <source>
        <dbReference type="ARBA" id="ARBA00043264"/>
    </source>
</evidence>
<dbReference type="PROSITE" id="PS50990">
    <property type="entry name" value="PEPTIDASE_C39"/>
    <property type="match status" value="1"/>
</dbReference>
<keyword evidence="3 11" id="KW-0812">Transmembrane</keyword>
<comment type="similarity">
    <text evidence="2">Belongs to the ABC transporter superfamily.</text>
</comment>
<dbReference type="SUPFAM" id="SSF90123">
    <property type="entry name" value="ABC transporter transmembrane region"/>
    <property type="match status" value="1"/>
</dbReference>
<dbReference type="Pfam" id="PF00664">
    <property type="entry name" value="ABC_membrane"/>
    <property type="match status" value="1"/>
</dbReference>
<dbReference type="GO" id="GO:0016887">
    <property type="term" value="F:ATP hydrolysis activity"/>
    <property type="evidence" value="ECO:0007669"/>
    <property type="project" value="InterPro"/>
</dbReference>
<dbReference type="InterPro" id="IPR039421">
    <property type="entry name" value="Type_1_exporter"/>
</dbReference>
<keyword evidence="9 11" id="KW-0472">Membrane</keyword>
<keyword evidence="6" id="KW-0067">ATP-binding</keyword>
<keyword evidence="5" id="KW-0788">Thiol protease</keyword>
<keyword evidence="5" id="KW-0378">Hydrolase</keyword>
<evidence type="ECO:0000256" key="8">
    <source>
        <dbReference type="ARBA" id="ARBA00022989"/>
    </source>
</evidence>
<dbReference type="KEGG" id="scj:SCANT_v1c07360"/>
<evidence type="ECO:0000259" key="14">
    <source>
        <dbReference type="PROSITE" id="PS50990"/>
    </source>
</evidence>
<dbReference type="GO" id="GO:0034040">
    <property type="term" value="F:ATPase-coupled lipid transmembrane transporter activity"/>
    <property type="evidence" value="ECO:0007669"/>
    <property type="project" value="TreeGrafter"/>
</dbReference>
<dbReference type="PANTHER" id="PTHR24221">
    <property type="entry name" value="ATP-BINDING CASSETTE SUB-FAMILY B"/>
    <property type="match status" value="1"/>
</dbReference>
<keyword evidence="7" id="KW-0653">Protein transport</keyword>
<dbReference type="EMBL" id="CP012622">
    <property type="protein sequence ID" value="ALD66642.1"/>
    <property type="molecule type" value="Genomic_DNA"/>
</dbReference>
<feature type="transmembrane region" description="Helical" evidence="11">
    <location>
        <begin position="423"/>
        <end position="443"/>
    </location>
</feature>
<dbReference type="GO" id="GO:0005524">
    <property type="term" value="F:ATP binding"/>
    <property type="evidence" value="ECO:0007669"/>
    <property type="project" value="UniProtKB-KW"/>
</dbReference>
<evidence type="ECO:0000259" key="13">
    <source>
        <dbReference type="PROSITE" id="PS50929"/>
    </source>
</evidence>
<dbReference type="GO" id="GO:0043213">
    <property type="term" value="P:bacteriocin transport"/>
    <property type="evidence" value="ECO:0007669"/>
    <property type="project" value="UniProtKB-KW"/>
</dbReference>
<dbReference type="InterPro" id="IPR003439">
    <property type="entry name" value="ABC_transporter-like_ATP-bd"/>
</dbReference>
<dbReference type="Gene3D" id="1.20.1560.10">
    <property type="entry name" value="ABC transporter type 1, transmembrane domain"/>
    <property type="match status" value="1"/>
</dbReference>
<dbReference type="InterPro" id="IPR003593">
    <property type="entry name" value="AAA+_ATPase"/>
</dbReference>
<name>A0A0M4JX55_9MOLU</name>
<evidence type="ECO:0000256" key="11">
    <source>
        <dbReference type="SAM" id="Phobius"/>
    </source>
</evidence>